<proteinExistence type="predicted"/>
<dbReference type="Proteomes" id="UP001595916">
    <property type="component" value="Unassembled WGS sequence"/>
</dbReference>
<dbReference type="InterPro" id="IPR036388">
    <property type="entry name" value="WH-like_DNA-bd_sf"/>
</dbReference>
<keyword evidence="2" id="KW-1185">Reference proteome</keyword>
<evidence type="ECO:0000313" key="2">
    <source>
        <dbReference type="Proteomes" id="UP001595916"/>
    </source>
</evidence>
<protein>
    <submittedName>
        <fullName evidence="1">DUF4364 family protein</fullName>
    </submittedName>
</protein>
<dbReference type="Gene3D" id="1.10.10.10">
    <property type="entry name" value="Winged helix-like DNA-binding domain superfamily/Winged helix DNA-binding domain"/>
    <property type="match status" value="1"/>
</dbReference>
<dbReference type="RefSeq" id="WP_379788828.1">
    <property type="nucleotide sequence ID" value="NZ_JBHSHL010000042.1"/>
</dbReference>
<gene>
    <name evidence="1" type="ORF">ACFO4R_09340</name>
</gene>
<sequence length="180" mass="21318">MFEHSIQQLAEEKLYILFVLDEAKLKLSRNTITHIFMENELFDFFSLQQYLYELSEDGFVSVDKKGVVDTYFINDRGREVLSYFIKALPYSKRERLQQYLSEHKDTILREKEVKSSYKKIAPSIYLVELSLHHEAEVPFHLCFQVPTPEMARTACKNWEECSSDLYVDIINTLLSEKRSK</sequence>
<accession>A0ABV9QN11</accession>
<evidence type="ECO:0000313" key="1">
    <source>
        <dbReference type="EMBL" id="MFC4805284.1"/>
    </source>
</evidence>
<dbReference type="InterPro" id="IPR025374">
    <property type="entry name" value="DUF4364"/>
</dbReference>
<dbReference type="Pfam" id="PF14277">
    <property type="entry name" value="DUF4364"/>
    <property type="match status" value="1"/>
</dbReference>
<dbReference type="EMBL" id="JBHSHL010000042">
    <property type="protein sequence ID" value="MFC4805284.1"/>
    <property type="molecule type" value="Genomic_DNA"/>
</dbReference>
<name>A0ABV9QN11_9FIRM</name>
<organism evidence="1 2">
    <name type="scientific">Filifactor villosus</name>
    <dbReference type="NCBI Taxonomy" id="29374"/>
    <lineage>
        <taxon>Bacteria</taxon>
        <taxon>Bacillati</taxon>
        <taxon>Bacillota</taxon>
        <taxon>Clostridia</taxon>
        <taxon>Peptostreptococcales</taxon>
        <taxon>Filifactoraceae</taxon>
        <taxon>Filifactor</taxon>
    </lineage>
</organism>
<reference evidence="2" key="1">
    <citation type="journal article" date="2019" name="Int. J. Syst. Evol. Microbiol.">
        <title>The Global Catalogue of Microorganisms (GCM) 10K type strain sequencing project: providing services to taxonomists for standard genome sequencing and annotation.</title>
        <authorList>
            <consortium name="The Broad Institute Genomics Platform"/>
            <consortium name="The Broad Institute Genome Sequencing Center for Infectious Disease"/>
            <person name="Wu L."/>
            <person name="Ma J."/>
        </authorList>
    </citation>
    <scope>NUCLEOTIDE SEQUENCE [LARGE SCALE GENOMIC DNA]</scope>
    <source>
        <strain evidence="2">CCUG 46385</strain>
    </source>
</reference>
<comment type="caution">
    <text evidence="1">The sequence shown here is derived from an EMBL/GenBank/DDBJ whole genome shotgun (WGS) entry which is preliminary data.</text>
</comment>